<dbReference type="RefSeq" id="WP_270150389.1">
    <property type="nucleotide sequence ID" value="NZ_CP115450.1"/>
</dbReference>
<organism evidence="8 9">
    <name type="scientific">Kitasatospora cathayae</name>
    <dbReference type="NCBI Taxonomy" id="3004092"/>
    <lineage>
        <taxon>Bacteria</taxon>
        <taxon>Bacillati</taxon>
        <taxon>Actinomycetota</taxon>
        <taxon>Actinomycetes</taxon>
        <taxon>Kitasatosporales</taxon>
        <taxon>Streptomycetaceae</taxon>
        <taxon>Kitasatospora</taxon>
    </lineage>
</organism>
<evidence type="ECO:0000256" key="1">
    <source>
        <dbReference type="ARBA" id="ARBA00004141"/>
    </source>
</evidence>
<feature type="transmembrane region" description="Helical" evidence="6">
    <location>
        <begin position="136"/>
        <end position="158"/>
    </location>
</feature>
<evidence type="ECO:0000313" key="9">
    <source>
        <dbReference type="Proteomes" id="UP001212821"/>
    </source>
</evidence>
<feature type="region of interest" description="Disordered" evidence="5">
    <location>
        <begin position="1"/>
        <end position="26"/>
    </location>
</feature>
<proteinExistence type="predicted"/>
<feature type="transmembrane region" description="Helical" evidence="6">
    <location>
        <begin position="251"/>
        <end position="273"/>
    </location>
</feature>
<accession>A0ABY7QEN7</accession>
<name>A0ABY7QEN7_9ACTN</name>
<feature type="transmembrane region" description="Helical" evidence="6">
    <location>
        <begin position="164"/>
        <end position="189"/>
    </location>
</feature>
<dbReference type="Proteomes" id="UP001212821">
    <property type="component" value="Chromosome"/>
</dbReference>
<sequence length="290" mass="30737">MSTHPSTAPTLPEHAPTLPEHAPRAPRTSAWRTVHAGAMIAAADFRAMYTWTTWTFGWLARMLSQAVFFALVGKVFSSPGGERYLFVGNALMACAIEAMLVITSSAWERRSATLPLLVASPAELAWVFVGRSLQWIPSGIATSTTTLLVLGPFFGVHWTVPGAAAMVCLVALTAVGTYCFGLFLSALALSATTWRNTISNVAYLGMMAICGVEVPVSVWPTAVRWVAWSLPLTHDLLALRGVLDGAPVGTVLLRVLLGTATALAWLALALPAFGRVAASGRRSGTLESTG</sequence>
<feature type="transmembrane region" description="Helical" evidence="6">
    <location>
        <begin position="54"/>
        <end position="72"/>
    </location>
</feature>
<evidence type="ECO:0000256" key="5">
    <source>
        <dbReference type="SAM" id="MobiDB-lite"/>
    </source>
</evidence>
<feature type="transmembrane region" description="Helical" evidence="6">
    <location>
        <begin position="201"/>
        <end position="222"/>
    </location>
</feature>
<keyword evidence="2 6" id="KW-0812">Transmembrane</keyword>
<keyword evidence="4 6" id="KW-0472">Membrane</keyword>
<reference evidence="9" key="1">
    <citation type="submission" date="2022-12" db="EMBL/GenBank/DDBJ databases">
        <authorList>
            <person name="Mo P."/>
        </authorList>
    </citation>
    <scope>NUCLEOTIDE SEQUENCE [LARGE SCALE GENOMIC DNA]</scope>
    <source>
        <strain evidence="9">HUAS 3-15</strain>
    </source>
</reference>
<dbReference type="InterPro" id="IPR013525">
    <property type="entry name" value="ABC2_TM"/>
</dbReference>
<keyword evidence="3 6" id="KW-1133">Transmembrane helix</keyword>
<gene>
    <name evidence="8" type="ORF">O1G21_38435</name>
</gene>
<dbReference type="Pfam" id="PF01061">
    <property type="entry name" value="ABC2_membrane"/>
    <property type="match status" value="1"/>
</dbReference>
<protein>
    <submittedName>
        <fullName evidence="8">ABC transporter permease</fullName>
    </submittedName>
</protein>
<feature type="domain" description="ABC-2 type transporter transmembrane" evidence="7">
    <location>
        <begin position="50"/>
        <end position="241"/>
    </location>
</feature>
<evidence type="ECO:0000259" key="7">
    <source>
        <dbReference type="Pfam" id="PF01061"/>
    </source>
</evidence>
<dbReference type="EMBL" id="CP115450">
    <property type="protein sequence ID" value="WBP91183.1"/>
    <property type="molecule type" value="Genomic_DNA"/>
</dbReference>
<evidence type="ECO:0000256" key="3">
    <source>
        <dbReference type="ARBA" id="ARBA00022989"/>
    </source>
</evidence>
<keyword evidence="9" id="KW-1185">Reference proteome</keyword>
<feature type="transmembrane region" description="Helical" evidence="6">
    <location>
        <begin position="84"/>
        <end position="106"/>
    </location>
</feature>
<feature type="transmembrane region" description="Helical" evidence="6">
    <location>
        <begin position="112"/>
        <end position="129"/>
    </location>
</feature>
<evidence type="ECO:0000256" key="2">
    <source>
        <dbReference type="ARBA" id="ARBA00022692"/>
    </source>
</evidence>
<evidence type="ECO:0000313" key="8">
    <source>
        <dbReference type="EMBL" id="WBP91183.1"/>
    </source>
</evidence>
<evidence type="ECO:0000256" key="6">
    <source>
        <dbReference type="SAM" id="Phobius"/>
    </source>
</evidence>
<evidence type="ECO:0000256" key="4">
    <source>
        <dbReference type="ARBA" id="ARBA00023136"/>
    </source>
</evidence>
<comment type="subcellular location">
    <subcellularLocation>
        <location evidence="1">Membrane</location>
        <topology evidence="1">Multi-pass membrane protein</topology>
    </subcellularLocation>
</comment>